<proteinExistence type="predicted"/>
<organism evidence="1">
    <name type="scientific">Haemonchus placei</name>
    <name type="common">Barber's pole worm</name>
    <dbReference type="NCBI Taxonomy" id="6290"/>
    <lineage>
        <taxon>Eukaryota</taxon>
        <taxon>Metazoa</taxon>
        <taxon>Ecdysozoa</taxon>
        <taxon>Nematoda</taxon>
        <taxon>Chromadorea</taxon>
        <taxon>Rhabditida</taxon>
        <taxon>Rhabditina</taxon>
        <taxon>Rhabditomorpha</taxon>
        <taxon>Strongyloidea</taxon>
        <taxon>Trichostrongylidae</taxon>
        <taxon>Haemonchus</taxon>
    </lineage>
</organism>
<sequence>LTYTVRILGHAHRGWRVLDCCCLYLSRVHCFKCGIVSAGLLNSGVTLIENASALTFTGSSPSKLLLSDETFVVGSLFLNVVSSALLLGAVSDTNTGVLYIAPEPGLYIVLSLDNDGETDFTSSTEVICDDVAVGGMLLLYLTSGTVLIMEFSGVCTISLDIASDTVLLDAVSVDGDSLPEVVCLIG</sequence>
<dbReference type="WBParaSite" id="HPLM_0000020701-mRNA-1">
    <property type="protein sequence ID" value="HPLM_0000020701-mRNA-1"/>
    <property type="gene ID" value="HPLM_0000020701"/>
</dbReference>
<protein>
    <submittedName>
        <fullName evidence="1">Dispersed gene family protein 1 (DGF-1)</fullName>
    </submittedName>
</protein>
<name>A0A0N4VSE0_HAEPC</name>
<reference evidence="1" key="1">
    <citation type="submission" date="2017-02" db="UniProtKB">
        <authorList>
            <consortium name="WormBaseParasite"/>
        </authorList>
    </citation>
    <scope>IDENTIFICATION</scope>
</reference>
<dbReference type="AlphaFoldDB" id="A0A0N4VSE0"/>
<accession>A0A0N4VSE0</accession>
<evidence type="ECO:0000313" key="1">
    <source>
        <dbReference type="WBParaSite" id="HPLM_0000020701-mRNA-1"/>
    </source>
</evidence>